<reference evidence="1" key="1">
    <citation type="submission" date="2020-04" db="EMBL/GenBank/DDBJ databases">
        <authorList>
            <person name="Alioto T."/>
            <person name="Alioto T."/>
            <person name="Gomez Garrido J."/>
        </authorList>
    </citation>
    <scope>NUCLEOTIDE SEQUENCE</scope>
    <source>
        <strain evidence="1">A484AB</strain>
    </source>
</reference>
<dbReference type="InterPro" id="IPR041539">
    <property type="entry name" value="CxC5"/>
</dbReference>
<dbReference type="AlphaFoldDB" id="A0A7D9I1C7"/>
<evidence type="ECO:0000313" key="2">
    <source>
        <dbReference type="Proteomes" id="UP001152795"/>
    </source>
</evidence>
<sequence>MSHRQSKKQKTSKMFDFNAIQARIQSKEKCVREIRQQINALKELDLRRFVTENHDLTQDEALQILGSSLSIEGLFNLRKAINHVPANIVRVVNGICSMLIHKVFNILSSPTCATTSNEATVSVEDLELYTEFAEKYCSLFLAKKDDGDVLWRLTEQEQSTPFNKFLTPPVSLCMQCDRKLTIRNNPCKVTLFTLNGPIPCSKVTLECRECCQIFGVCNYTEASGKHFYPSYMSIEMVEISNVTYFELSLYKWFPSLSNHSWVSFSGFAESYNDVYEKEIQRYGSILKDASKIDDENETDQDEKNIGLLPGEMSAKAIAKCFWHREVEEELLEHSLREEWVFSSSKATLTSGNYDDAMEYFDRKRLNEIYPHHCSDHCKGKGCGQLYVADGNWKLRYAHCMWKVPVEIPGFGKVINYPSICPLSPKRGHVFCPAHCERSQALGHPTELREFFKRCGVAERDVEEVVKEISLDVSLSDTNLESVSKCLDEFADSDLNESRDNASTFQGTSEFIHKNPTFVENLAALEDIACNKDTGGLKAFQSWSRGLFFIISAGGGHIDYWQPLYRFDTCSIFVSMQLQNLFLQ</sequence>
<evidence type="ECO:0000313" key="1">
    <source>
        <dbReference type="EMBL" id="CAB3996022.1"/>
    </source>
</evidence>
<proteinExistence type="predicted"/>
<keyword evidence="2" id="KW-1185">Reference proteome</keyword>
<protein>
    <submittedName>
        <fullName evidence="1">Uncharacterized protein</fullName>
    </submittedName>
</protein>
<dbReference type="Pfam" id="PF18718">
    <property type="entry name" value="CxC5"/>
    <property type="match status" value="1"/>
</dbReference>
<dbReference type="Proteomes" id="UP001152795">
    <property type="component" value="Unassembled WGS sequence"/>
</dbReference>
<name>A0A7D9I1C7_PARCT</name>
<comment type="caution">
    <text evidence="1">The sequence shown here is derived from an EMBL/GenBank/DDBJ whole genome shotgun (WGS) entry which is preliminary data.</text>
</comment>
<accession>A0A7D9I1C7</accession>
<dbReference type="OrthoDB" id="10011386at2759"/>
<gene>
    <name evidence="1" type="ORF">PACLA_8A008549</name>
</gene>
<dbReference type="EMBL" id="CACRXK020002782">
    <property type="protein sequence ID" value="CAB3996022.1"/>
    <property type="molecule type" value="Genomic_DNA"/>
</dbReference>
<organism evidence="1 2">
    <name type="scientific">Paramuricea clavata</name>
    <name type="common">Red gorgonian</name>
    <name type="synonym">Violescent sea-whip</name>
    <dbReference type="NCBI Taxonomy" id="317549"/>
    <lineage>
        <taxon>Eukaryota</taxon>
        <taxon>Metazoa</taxon>
        <taxon>Cnidaria</taxon>
        <taxon>Anthozoa</taxon>
        <taxon>Octocorallia</taxon>
        <taxon>Malacalcyonacea</taxon>
        <taxon>Plexauridae</taxon>
        <taxon>Paramuricea</taxon>
    </lineage>
</organism>